<evidence type="ECO:0000313" key="3">
    <source>
        <dbReference type="EMBL" id="KZM98664.1"/>
    </source>
</evidence>
<dbReference type="EMBL" id="LNRQ01000004">
    <property type="protein sequence ID" value="KZM98664.1"/>
    <property type="molecule type" value="Genomic_DNA"/>
</dbReference>
<evidence type="ECO:0000256" key="2">
    <source>
        <dbReference type="SAM" id="MobiDB-lite"/>
    </source>
</evidence>
<feature type="repeat" description="ANK" evidence="1">
    <location>
        <begin position="229"/>
        <end position="261"/>
    </location>
</feature>
<keyword evidence="1" id="KW-0040">ANK repeat</keyword>
<dbReference type="InterPro" id="IPR002110">
    <property type="entry name" value="Ankyrin_rpt"/>
</dbReference>
<reference evidence="3" key="1">
    <citation type="journal article" date="2016" name="Nat. Genet.">
        <title>A high-quality carrot genome assembly provides new insights into carotenoid accumulation and asterid genome evolution.</title>
        <authorList>
            <person name="Iorizzo M."/>
            <person name="Ellison S."/>
            <person name="Senalik D."/>
            <person name="Zeng P."/>
            <person name="Satapoomin P."/>
            <person name="Huang J."/>
            <person name="Bowman M."/>
            <person name="Iovene M."/>
            <person name="Sanseverino W."/>
            <person name="Cavagnaro P."/>
            <person name="Yildiz M."/>
            <person name="Macko-Podgorni A."/>
            <person name="Moranska E."/>
            <person name="Grzebelus E."/>
            <person name="Grzebelus D."/>
            <person name="Ashrafi H."/>
            <person name="Zheng Z."/>
            <person name="Cheng S."/>
            <person name="Spooner D."/>
            <person name="Van Deynze A."/>
            <person name="Simon P."/>
        </authorList>
    </citation>
    <scope>NUCLEOTIDE SEQUENCE [LARGE SCALE GENOMIC DNA]</scope>
    <source>
        <tissue evidence="3">Leaf</tissue>
    </source>
</reference>
<dbReference type="PROSITE" id="PS50088">
    <property type="entry name" value="ANK_REPEAT"/>
    <property type="match status" value="4"/>
</dbReference>
<dbReference type="SUPFAM" id="SSF48403">
    <property type="entry name" value="Ankyrin repeat"/>
    <property type="match status" value="1"/>
</dbReference>
<organism evidence="3">
    <name type="scientific">Daucus carota subsp. sativus</name>
    <name type="common">Carrot</name>
    <dbReference type="NCBI Taxonomy" id="79200"/>
    <lineage>
        <taxon>Eukaryota</taxon>
        <taxon>Viridiplantae</taxon>
        <taxon>Streptophyta</taxon>
        <taxon>Embryophyta</taxon>
        <taxon>Tracheophyta</taxon>
        <taxon>Spermatophyta</taxon>
        <taxon>Magnoliopsida</taxon>
        <taxon>eudicotyledons</taxon>
        <taxon>Gunneridae</taxon>
        <taxon>Pentapetalae</taxon>
        <taxon>asterids</taxon>
        <taxon>campanulids</taxon>
        <taxon>Apiales</taxon>
        <taxon>Apiaceae</taxon>
        <taxon>Apioideae</taxon>
        <taxon>Scandiceae</taxon>
        <taxon>Daucinae</taxon>
        <taxon>Daucus</taxon>
        <taxon>Daucus sect. Daucus</taxon>
    </lineage>
</organism>
<proteinExistence type="predicted"/>
<feature type="compositionally biased region" description="Acidic residues" evidence="2">
    <location>
        <begin position="85"/>
        <end position="105"/>
    </location>
</feature>
<feature type="compositionally biased region" description="Pro residues" evidence="2">
    <location>
        <begin position="395"/>
        <end position="419"/>
    </location>
</feature>
<dbReference type="PROSITE" id="PS50297">
    <property type="entry name" value="ANK_REP_REGION"/>
    <property type="match status" value="3"/>
</dbReference>
<dbReference type="Gramene" id="KZM98664">
    <property type="protein sequence ID" value="KZM98664"/>
    <property type="gene ID" value="DCAR_013974"/>
</dbReference>
<dbReference type="InterPro" id="IPR003854">
    <property type="entry name" value="GASA"/>
</dbReference>
<dbReference type="Pfam" id="PF12796">
    <property type="entry name" value="Ank_2"/>
    <property type="match status" value="1"/>
</dbReference>
<dbReference type="PANTHER" id="PTHR22677:SF4">
    <property type="entry name" value="USHER SYNDROME TYPE-1G PROTEIN-LIKE PROTEIN"/>
    <property type="match status" value="1"/>
</dbReference>
<feature type="repeat" description="ANK" evidence="1">
    <location>
        <begin position="196"/>
        <end position="228"/>
    </location>
</feature>
<evidence type="ECO:0000256" key="1">
    <source>
        <dbReference type="PROSITE-ProRule" id="PRU00023"/>
    </source>
</evidence>
<dbReference type="Gene3D" id="1.25.40.20">
    <property type="entry name" value="Ankyrin repeat-containing domain"/>
    <property type="match status" value="2"/>
</dbReference>
<comment type="caution">
    <text evidence="3">The sequence shown here is derived from an EMBL/GenBank/DDBJ whole genome shotgun (WGS) entry which is preliminary data.</text>
</comment>
<name>A0A165XYE7_DAUCS</name>
<gene>
    <name evidence="3" type="ORF">DCAR_013974</name>
</gene>
<dbReference type="AlphaFoldDB" id="A0A165XYE7"/>
<feature type="region of interest" description="Disordered" evidence="2">
    <location>
        <begin position="394"/>
        <end position="419"/>
    </location>
</feature>
<feature type="repeat" description="ANK" evidence="1">
    <location>
        <begin position="262"/>
        <end position="294"/>
    </location>
</feature>
<sequence>MAAALIATSLFTSQMFPAPAVNVKGDHASSCCAGNFFSIWRCGRLRLGGTKKDFPFAAEHSRVLVCAKSSANLNELWEDPKEISDSEDEDEDKEAEAGENDLDFESDWEADKGAVQISNRIAELSASNYEDELIKEVEQLLEPEELAILQHNMTPDMKKISSSKWNSLHTLALAGQIPYMDRLLEEGLNIDLVDKDGLTALHQAIIGKKEAVISHLLRKGANLHAKDLDGATPLHYAVQVGAVQTVKLLIKHGVDVNVTDNEGWTPLHVAIQSRNRDIAKLLLVNGADKNITNKDGKTPLDLSLCYGKDFKSYDLAKLVKLVPYNSCCFNQYLSSFATMAAMKSLFLLLLTTLTVSTMVSTKDDDLLEAGYAIVKPSPAVPVKAPLPPSIGIQVTPPPPPPVLAPPLKPPPAAPQPPPPRNTKECYPPCVVRCKLHSRKNVCLRACVTCCDRCKCVPPGQYGNKEKCGKCYANMTTRGGRPKCP</sequence>
<dbReference type="InterPro" id="IPR036770">
    <property type="entry name" value="Ankyrin_rpt-contain_sf"/>
</dbReference>
<dbReference type="PRINTS" id="PR01415">
    <property type="entry name" value="ANKYRIN"/>
</dbReference>
<dbReference type="Pfam" id="PF02704">
    <property type="entry name" value="GASA"/>
    <property type="match status" value="1"/>
</dbReference>
<dbReference type="PANTHER" id="PTHR22677">
    <property type="entry name" value="ANKYRIN REPEAT DOMAIN-CONTAINING PROTEIN 60"/>
    <property type="match status" value="1"/>
</dbReference>
<dbReference type="InterPro" id="IPR039323">
    <property type="entry name" value="ANKRD_45/46/60"/>
</dbReference>
<protein>
    <submittedName>
        <fullName evidence="3">Uncharacterized protein</fullName>
    </submittedName>
</protein>
<dbReference type="Pfam" id="PF13637">
    <property type="entry name" value="Ank_4"/>
    <property type="match status" value="1"/>
</dbReference>
<dbReference type="SMART" id="SM00248">
    <property type="entry name" value="ANK"/>
    <property type="match status" value="4"/>
</dbReference>
<feature type="repeat" description="ANK" evidence="1">
    <location>
        <begin position="163"/>
        <end position="195"/>
    </location>
</feature>
<accession>A0A165XYE7</accession>
<dbReference type="STRING" id="79200.A0A165XYE7"/>
<feature type="region of interest" description="Disordered" evidence="2">
    <location>
        <begin position="77"/>
        <end position="105"/>
    </location>
</feature>